<accession>A0A7S8HR38</accession>
<feature type="compositionally biased region" description="Basic and acidic residues" evidence="5">
    <location>
        <begin position="1"/>
        <end position="10"/>
    </location>
</feature>
<keyword evidence="4" id="KW-0472">Membrane</keyword>
<evidence type="ECO:0000313" key="6">
    <source>
        <dbReference type="EMBL" id="QPC58178.1"/>
    </source>
</evidence>
<dbReference type="InterPro" id="IPR029208">
    <property type="entry name" value="COX14"/>
</dbReference>
<feature type="compositionally biased region" description="Polar residues" evidence="5">
    <location>
        <begin position="11"/>
        <end position="26"/>
    </location>
</feature>
<dbReference type="Pfam" id="PF14880">
    <property type="entry name" value="COX14"/>
    <property type="match status" value="1"/>
</dbReference>
<evidence type="ECO:0000256" key="3">
    <source>
        <dbReference type="ARBA" id="ARBA00022989"/>
    </source>
</evidence>
<keyword evidence="2" id="KW-0812">Transmembrane</keyword>
<dbReference type="AlphaFoldDB" id="A0A7S8HR38"/>
<gene>
    <name evidence="6" type="ORF">HYE67_000409</name>
</gene>
<protein>
    <recommendedName>
        <fullName evidence="8">Cytochrome oxidase c assembly domain-containing protein</fullName>
    </recommendedName>
</protein>
<dbReference type="Proteomes" id="UP000663297">
    <property type="component" value="Chromosome 1"/>
</dbReference>
<dbReference type="GO" id="GO:0016020">
    <property type="term" value="C:membrane"/>
    <property type="evidence" value="ECO:0007669"/>
    <property type="project" value="UniProtKB-SubCell"/>
</dbReference>
<evidence type="ECO:0000256" key="1">
    <source>
        <dbReference type="ARBA" id="ARBA00004167"/>
    </source>
</evidence>
<evidence type="ECO:0000256" key="5">
    <source>
        <dbReference type="SAM" id="MobiDB-lite"/>
    </source>
</evidence>
<evidence type="ECO:0000256" key="2">
    <source>
        <dbReference type="ARBA" id="ARBA00022692"/>
    </source>
</evidence>
<feature type="region of interest" description="Disordered" evidence="5">
    <location>
        <begin position="1"/>
        <end position="34"/>
    </location>
</feature>
<evidence type="ECO:0000256" key="4">
    <source>
        <dbReference type="ARBA" id="ARBA00023136"/>
    </source>
</evidence>
<sequence length="281" mass="31127">MGPRSVKDATRFTSTIPHATSKTAQRTPRIPGETPEQRVRRLRQAHLAAQHAQISKTDRFIDASRRFFDVAHRWTVGSIVIFTGTDRHHIAVAGVVSVYSVWDMVQYNRARRAEWVEAQKRLEADELAMARLAYIKGEATEDQILLVEEANQAAEARGEKLPPLLAAPEHRTHFEEHIKPTFQDNKTEESTTTKTSSGKGVLGVFSGVLGGGKKEEIKEQATEGLAAAQTQLTNLAADGKAKLEQAIQTERENQQNGGPLDRLGTQPAASPASGKSWWKFW</sequence>
<feature type="region of interest" description="Disordered" evidence="5">
    <location>
        <begin position="251"/>
        <end position="281"/>
    </location>
</feature>
<evidence type="ECO:0008006" key="8">
    <source>
        <dbReference type="Google" id="ProtNLM"/>
    </source>
</evidence>
<name>A0A7S8HR38_FUSCU</name>
<proteinExistence type="predicted"/>
<reference evidence="6" key="1">
    <citation type="submission" date="2020-11" db="EMBL/GenBank/DDBJ databases">
        <title>The chromosome-scale genome resource for two endophytic Fusarium species: F. culmorum and F. pseudograminearum.</title>
        <authorList>
            <person name="Yuan Z."/>
        </authorList>
    </citation>
    <scope>NUCLEOTIDE SEQUENCE</scope>
    <source>
        <strain evidence="6">Class2-1B</strain>
    </source>
</reference>
<feature type="compositionally biased region" description="Basic and acidic residues" evidence="5">
    <location>
        <begin position="175"/>
        <end position="191"/>
    </location>
</feature>
<keyword evidence="3" id="KW-1133">Transmembrane helix</keyword>
<dbReference type="EMBL" id="CP064747">
    <property type="protein sequence ID" value="QPC58178.1"/>
    <property type="molecule type" value="Genomic_DNA"/>
</dbReference>
<evidence type="ECO:0000313" key="7">
    <source>
        <dbReference type="Proteomes" id="UP000663297"/>
    </source>
</evidence>
<feature type="region of interest" description="Disordered" evidence="5">
    <location>
        <begin position="175"/>
        <end position="198"/>
    </location>
</feature>
<comment type="subcellular location">
    <subcellularLocation>
        <location evidence="1">Membrane</location>
        <topology evidence="1">Single-pass membrane protein</topology>
    </subcellularLocation>
</comment>
<organism evidence="6 7">
    <name type="scientific">Fusarium culmorum</name>
    <dbReference type="NCBI Taxonomy" id="5516"/>
    <lineage>
        <taxon>Eukaryota</taxon>
        <taxon>Fungi</taxon>
        <taxon>Dikarya</taxon>
        <taxon>Ascomycota</taxon>
        <taxon>Pezizomycotina</taxon>
        <taxon>Sordariomycetes</taxon>
        <taxon>Hypocreomycetidae</taxon>
        <taxon>Hypocreales</taxon>
        <taxon>Nectriaceae</taxon>
        <taxon>Fusarium</taxon>
    </lineage>
</organism>